<dbReference type="PROSITE" id="PS50071">
    <property type="entry name" value="HOMEOBOX_2"/>
    <property type="match status" value="1"/>
</dbReference>
<evidence type="ECO:0000313" key="11">
    <source>
        <dbReference type="Proteomes" id="UP000335636"/>
    </source>
</evidence>
<evidence type="ECO:0000259" key="8">
    <source>
        <dbReference type="PROSITE" id="PS50071"/>
    </source>
</evidence>
<evidence type="ECO:0000313" key="10">
    <source>
        <dbReference type="EMBL" id="VTJ52848.1"/>
    </source>
</evidence>
<dbReference type="EMBL" id="WJEC01008432">
    <property type="protein sequence ID" value="KAF7462196.1"/>
    <property type="molecule type" value="Genomic_DNA"/>
</dbReference>
<dbReference type="CDD" id="cd00086">
    <property type="entry name" value="homeodomain"/>
    <property type="match status" value="1"/>
</dbReference>
<dbReference type="Proteomes" id="UP000335636">
    <property type="component" value="Unassembled WGS sequence"/>
</dbReference>
<dbReference type="SMART" id="SM00389">
    <property type="entry name" value="HOX"/>
    <property type="match status" value="1"/>
</dbReference>
<evidence type="ECO:0000313" key="9">
    <source>
        <dbReference type="EMBL" id="KAF7462196.1"/>
    </source>
</evidence>
<sequence length="305" mass="35581">MVYNQSQRKALQACFEQNPHPNKATREQLAKEIDIPESKIRTWFRNRRSRQRKLESACSLGKDPIQGHNQSQLQMQEWLTKEAKQDHIPLARTQRRTLVQAFERNQVPDVATREKLAKPTDIQGLQIQDQRYLDPDWSRKEPKNFLVDDTNGRPDLTNQLQETDPFIHPDGSYYLPSSDSFPDNQTISPTPLLSSGIMQPTQAVQREENSDLPLTFMNHLPELLTPRGDISDTRVPFWIQFQEEYQNHKEQTGIGVIPLKDHFQPNPENKKPQGLGPINISYVMQWWDQGRQALIEEWEPLEEIQ</sequence>
<dbReference type="GO" id="GO:0005634">
    <property type="term" value="C:nucleus"/>
    <property type="evidence" value="ECO:0007669"/>
    <property type="project" value="UniProtKB-SubCell"/>
</dbReference>
<feature type="compositionally biased region" description="Polar residues" evidence="7">
    <location>
        <begin position="175"/>
        <end position="195"/>
    </location>
</feature>
<dbReference type="Pfam" id="PF00046">
    <property type="entry name" value="Homeodomain"/>
    <property type="match status" value="1"/>
</dbReference>
<dbReference type="InterPro" id="IPR009057">
    <property type="entry name" value="Homeodomain-like_sf"/>
</dbReference>
<evidence type="ECO:0000256" key="5">
    <source>
        <dbReference type="PROSITE-ProRule" id="PRU00108"/>
    </source>
</evidence>
<feature type="region of interest" description="Disordered" evidence="7">
    <location>
        <begin position="133"/>
        <end position="195"/>
    </location>
</feature>
<dbReference type="SUPFAM" id="SSF46689">
    <property type="entry name" value="Homeodomain-like"/>
    <property type="match status" value="2"/>
</dbReference>
<protein>
    <submittedName>
        <fullName evidence="9">Double homeobox protein 4C</fullName>
    </submittedName>
</protein>
<evidence type="ECO:0000256" key="4">
    <source>
        <dbReference type="ARBA" id="ARBA00023242"/>
    </source>
</evidence>
<keyword evidence="4 5" id="KW-0539">Nucleus</keyword>
<dbReference type="GO" id="GO:0000977">
    <property type="term" value="F:RNA polymerase II transcription regulatory region sequence-specific DNA binding"/>
    <property type="evidence" value="ECO:0007669"/>
    <property type="project" value="TreeGrafter"/>
</dbReference>
<gene>
    <name evidence="9" type="ORF">GHT09_012912</name>
    <name evidence="10" type="ORF">MONAX_5E042692</name>
</gene>
<reference evidence="9" key="2">
    <citation type="submission" date="2020-08" db="EMBL/GenBank/DDBJ databases">
        <authorList>
            <person name="Shumante A."/>
            <person name="Zimin A.V."/>
            <person name="Puiu D."/>
            <person name="Salzberg S.L."/>
        </authorList>
    </citation>
    <scope>NUCLEOTIDE SEQUENCE</scope>
    <source>
        <strain evidence="9">WC2-LM</strain>
        <tissue evidence="9">Liver</tissue>
    </source>
</reference>
<keyword evidence="11" id="KW-1185">Reference proteome</keyword>
<dbReference type="EMBL" id="CABDUW010000022">
    <property type="protein sequence ID" value="VTJ52848.1"/>
    <property type="molecule type" value="Genomic_DNA"/>
</dbReference>
<comment type="subcellular location">
    <subcellularLocation>
        <location evidence="1 5 6">Nucleus</location>
    </subcellularLocation>
</comment>
<dbReference type="PANTHER" id="PTHR46123:SF5">
    <property type="entry name" value="DOUBLE HOMEOBOX PROTEIN B"/>
    <property type="match status" value="1"/>
</dbReference>
<feature type="domain" description="Homeobox" evidence="8">
    <location>
        <begin position="1"/>
        <end position="54"/>
    </location>
</feature>
<reference evidence="10 11" key="1">
    <citation type="submission" date="2019-04" db="EMBL/GenBank/DDBJ databases">
        <authorList>
            <person name="Alioto T."/>
            <person name="Alioto T."/>
        </authorList>
    </citation>
    <scope>NUCLEOTIDE SEQUENCE [LARGE SCALE GENOMIC DNA]</scope>
</reference>
<keyword evidence="3 5" id="KW-0371">Homeobox</keyword>
<dbReference type="AlphaFoldDB" id="A0A5E4A6U9"/>
<accession>A0A5E4A6U9</accession>
<dbReference type="PROSITE" id="PS00027">
    <property type="entry name" value="HOMEOBOX_1"/>
    <property type="match status" value="1"/>
</dbReference>
<dbReference type="InterPro" id="IPR001356">
    <property type="entry name" value="HD"/>
</dbReference>
<dbReference type="InterPro" id="IPR017970">
    <property type="entry name" value="Homeobox_CS"/>
</dbReference>
<evidence type="ECO:0000256" key="7">
    <source>
        <dbReference type="SAM" id="MobiDB-lite"/>
    </source>
</evidence>
<evidence type="ECO:0000256" key="3">
    <source>
        <dbReference type="ARBA" id="ARBA00023155"/>
    </source>
</evidence>
<dbReference type="Gene3D" id="1.10.10.60">
    <property type="entry name" value="Homeodomain-like"/>
    <property type="match status" value="2"/>
</dbReference>
<evidence type="ECO:0000256" key="1">
    <source>
        <dbReference type="ARBA" id="ARBA00004123"/>
    </source>
</evidence>
<dbReference type="InterPro" id="IPR051306">
    <property type="entry name" value="Homeobox_regulator"/>
</dbReference>
<feature type="DNA-binding region" description="Homeobox" evidence="5">
    <location>
        <begin position="3"/>
        <end position="55"/>
    </location>
</feature>
<dbReference type="PANTHER" id="PTHR46123">
    <property type="entry name" value="MIX-TYPE HOMEOBOX GENE 1-RELATED"/>
    <property type="match status" value="1"/>
</dbReference>
<evidence type="ECO:0000256" key="6">
    <source>
        <dbReference type="RuleBase" id="RU000682"/>
    </source>
</evidence>
<name>A0A5E4A6U9_MARMO</name>
<keyword evidence="2 5" id="KW-0238">DNA-binding</keyword>
<proteinExistence type="predicted"/>
<evidence type="ECO:0000256" key="2">
    <source>
        <dbReference type="ARBA" id="ARBA00023125"/>
    </source>
</evidence>
<dbReference type="GO" id="GO:0000981">
    <property type="term" value="F:DNA-binding transcription factor activity, RNA polymerase II-specific"/>
    <property type="evidence" value="ECO:0007669"/>
    <property type="project" value="InterPro"/>
</dbReference>
<feature type="compositionally biased region" description="Basic and acidic residues" evidence="7">
    <location>
        <begin position="133"/>
        <end position="143"/>
    </location>
</feature>
<organism evidence="10 11">
    <name type="scientific">Marmota monax</name>
    <name type="common">Woodchuck</name>
    <dbReference type="NCBI Taxonomy" id="9995"/>
    <lineage>
        <taxon>Eukaryota</taxon>
        <taxon>Metazoa</taxon>
        <taxon>Chordata</taxon>
        <taxon>Craniata</taxon>
        <taxon>Vertebrata</taxon>
        <taxon>Euteleostomi</taxon>
        <taxon>Mammalia</taxon>
        <taxon>Eutheria</taxon>
        <taxon>Euarchontoglires</taxon>
        <taxon>Glires</taxon>
        <taxon>Rodentia</taxon>
        <taxon>Sciuromorpha</taxon>
        <taxon>Sciuridae</taxon>
        <taxon>Xerinae</taxon>
        <taxon>Marmotini</taxon>
        <taxon>Marmota</taxon>
    </lineage>
</organism>
<dbReference type="Proteomes" id="UP000662637">
    <property type="component" value="Unassembled WGS sequence"/>
</dbReference>